<dbReference type="EMBL" id="JAFNJU010000001">
    <property type="protein sequence ID" value="MBO1263887.1"/>
    <property type="molecule type" value="Genomic_DNA"/>
</dbReference>
<dbReference type="SUPFAM" id="SSF52343">
    <property type="entry name" value="Ferredoxin reductase-like, C-terminal NADP-linked domain"/>
    <property type="match status" value="1"/>
</dbReference>
<keyword evidence="2" id="KW-1185">Reference proteome</keyword>
<dbReference type="Proteomes" id="UP000664218">
    <property type="component" value="Unassembled WGS sequence"/>
</dbReference>
<dbReference type="Gene3D" id="3.40.50.80">
    <property type="entry name" value="Nucleotide-binding domain of ferredoxin-NADP reductase (FNR) module"/>
    <property type="match status" value="1"/>
</dbReference>
<evidence type="ECO:0000313" key="1">
    <source>
        <dbReference type="EMBL" id="MBO1263887.1"/>
    </source>
</evidence>
<reference evidence="1" key="1">
    <citation type="submission" date="2021-03" db="EMBL/GenBank/DDBJ databases">
        <title>Proteiniclasticum marinus sp. nov., isolated from tidal flat sediment.</title>
        <authorList>
            <person name="Namirimu T."/>
            <person name="Yang J.-A."/>
            <person name="Yang S.-H."/>
            <person name="Kim Y.-J."/>
            <person name="Kwon K.K."/>
        </authorList>
    </citation>
    <scope>NUCLEOTIDE SEQUENCE</scope>
    <source>
        <strain evidence="1">SCR006</strain>
    </source>
</reference>
<dbReference type="RefSeq" id="WP_207598385.1">
    <property type="nucleotide sequence ID" value="NZ_JAFNJU010000001.1"/>
</dbReference>
<name>A0A939H9K0_9CLOT</name>
<gene>
    <name evidence="1" type="ORF">J3A84_02365</name>
</gene>
<dbReference type="Gene3D" id="2.40.30.10">
    <property type="entry name" value="Translation factors"/>
    <property type="match status" value="1"/>
</dbReference>
<protein>
    <recommendedName>
        <fullName evidence="3">FAD-binding FR-type domain-containing protein</fullName>
    </recommendedName>
</protein>
<accession>A0A939H9K0</accession>
<evidence type="ECO:0000313" key="2">
    <source>
        <dbReference type="Proteomes" id="UP000664218"/>
    </source>
</evidence>
<comment type="caution">
    <text evidence="1">The sequence shown here is derived from an EMBL/GenBank/DDBJ whole genome shotgun (WGS) entry which is preliminary data.</text>
</comment>
<evidence type="ECO:0008006" key="3">
    <source>
        <dbReference type="Google" id="ProtNLM"/>
    </source>
</evidence>
<dbReference type="InterPro" id="IPR017938">
    <property type="entry name" value="Riboflavin_synthase-like_b-brl"/>
</dbReference>
<sequence length="243" mass="27783">MVKYRLKITDIVEEAFGTRTYFMDMPEDFLWDEGSHAHIGLAGYDAGEKPVSAWVRHMSIMTLPEEKKIGFTTRKRENCSEFKEKLFESKVGDEIVVFKPGSRMGLRREKRPVVLISMGVGIATMRPLVLAYNKDRTDIPEVMNINVDASGEFLYRSHLDRISCESYCNVWLDGREKLHALMEGAAMPDNAVYYLVGSDSFLIDLIHRLGTKGVLIEDIMIDKKPEFMSRFLMISPGEFNVLL</sequence>
<proteinExistence type="predicted"/>
<dbReference type="AlphaFoldDB" id="A0A939H9K0"/>
<dbReference type="InterPro" id="IPR039261">
    <property type="entry name" value="FNR_nucleotide-bd"/>
</dbReference>
<dbReference type="SUPFAM" id="SSF63380">
    <property type="entry name" value="Riboflavin synthase domain-like"/>
    <property type="match status" value="1"/>
</dbReference>
<organism evidence="1 2">
    <name type="scientific">Proteiniclasticum aestuarii</name>
    <dbReference type="NCBI Taxonomy" id="2817862"/>
    <lineage>
        <taxon>Bacteria</taxon>
        <taxon>Bacillati</taxon>
        <taxon>Bacillota</taxon>
        <taxon>Clostridia</taxon>
        <taxon>Eubacteriales</taxon>
        <taxon>Clostridiaceae</taxon>
        <taxon>Proteiniclasticum</taxon>
    </lineage>
</organism>